<proteinExistence type="predicted"/>
<dbReference type="Proteomes" id="UP000268329">
    <property type="component" value="Chromosome"/>
</dbReference>
<evidence type="ECO:0000313" key="2">
    <source>
        <dbReference type="Proteomes" id="UP000268329"/>
    </source>
</evidence>
<dbReference type="OrthoDB" id="4225547at2"/>
<organism evidence="1 2">
    <name type="scientific">Streptomyces dangxiongensis</name>
    <dbReference type="NCBI Taxonomy" id="1442032"/>
    <lineage>
        <taxon>Bacteria</taxon>
        <taxon>Bacillati</taxon>
        <taxon>Actinomycetota</taxon>
        <taxon>Actinomycetes</taxon>
        <taxon>Kitasatosporales</taxon>
        <taxon>Streptomycetaceae</taxon>
        <taxon>Streptomyces</taxon>
    </lineage>
</organism>
<keyword evidence="2" id="KW-1185">Reference proteome</keyword>
<dbReference type="AlphaFoldDB" id="A0A3G2JPN2"/>
<name>A0A3G2JPN2_9ACTN</name>
<sequence>MDTATTTSPAAAGLRDFATALDACHDRAASGGLVVSRGGWAVASPARVTAGAQVPGSSGALMAERGGTPAGDRRQEAFADELIGLHRQTLREVLDGAVARLDRRVSEGANLLNRQLVQGAVADVALALSEADDLRELPMSTPWRRWRIHRDLVNAGRTALKLYGAGGFVAGGPGTVLYLTEVLGNTYLRPEQPGPEAGDD</sequence>
<dbReference type="EMBL" id="CP033073">
    <property type="protein sequence ID" value="AYN43681.1"/>
    <property type="molecule type" value="Genomic_DNA"/>
</dbReference>
<dbReference type="RefSeq" id="WP_121791096.1">
    <property type="nucleotide sequence ID" value="NZ_CP033073.1"/>
</dbReference>
<reference evidence="1 2" key="1">
    <citation type="submission" date="2018-10" db="EMBL/GenBank/DDBJ databases">
        <title>The genome of Streptomyces dangxiongensis Z022.</title>
        <authorList>
            <person name="Zhang B."/>
        </authorList>
    </citation>
    <scope>NUCLEOTIDE SEQUENCE [LARGE SCALE GENOMIC DNA]</scope>
    <source>
        <strain evidence="1 2">Z022</strain>
    </source>
</reference>
<evidence type="ECO:0000313" key="1">
    <source>
        <dbReference type="EMBL" id="AYN43681.1"/>
    </source>
</evidence>
<protein>
    <recommendedName>
        <fullName evidence="3">Acyl-CoA dehydrogenase</fullName>
    </recommendedName>
</protein>
<dbReference type="KEGG" id="sdd:D9753_15810"/>
<gene>
    <name evidence="1" type="ORF">D9753_15810</name>
</gene>
<accession>A0A3G2JPN2</accession>
<evidence type="ECO:0008006" key="3">
    <source>
        <dbReference type="Google" id="ProtNLM"/>
    </source>
</evidence>